<protein>
    <submittedName>
        <fullName evidence="4">Trimethylamine methyltransferase</fullName>
    </submittedName>
</protein>
<organism evidence="4 5">
    <name type="scientific">Desulfurivibrio alkaliphilus (strain DSM 19089 / UNIQEM U267 / AHT2)</name>
    <dbReference type="NCBI Taxonomy" id="589865"/>
    <lineage>
        <taxon>Bacteria</taxon>
        <taxon>Pseudomonadati</taxon>
        <taxon>Thermodesulfobacteriota</taxon>
        <taxon>Desulfobulbia</taxon>
        <taxon>Desulfobulbales</taxon>
        <taxon>Desulfobulbaceae</taxon>
        <taxon>Desulfurivibrio</taxon>
    </lineage>
</organism>
<reference evidence="5" key="1">
    <citation type="submission" date="2010-02" db="EMBL/GenBank/DDBJ databases">
        <title>Complete sequence of Desulfurivibrio alkaliphilus AHT2.</title>
        <authorList>
            <consortium name="US DOE Joint Genome Institute"/>
            <person name="Pitluck S."/>
            <person name="Chertkov O."/>
            <person name="Detter J.C."/>
            <person name="Han C."/>
            <person name="Tapia R."/>
            <person name="Larimer F."/>
            <person name="Land M."/>
            <person name="Hauser L."/>
            <person name="Kyrpides N."/>
            <person name="Mikhailova N."/>
            <person name="Sorokin D.Y."/>
            <person name="Muyzer G."/>
            <person name="Woyke T."/>
        </authorList>
    </citation>
    <scope>NUCLEOTIDE SEQUENCE [LARGE SCALE GENOMIC DNA]</scope>
    <source>
        <strain evidence="5">DSM 19089 / UNIQEM U267 / AHT2</strain>
    </source>
</reference>
<keyword evidence="5" id="KW-1185">Reference proteome</keyword>
<name>D6Z0X8_DESAT</name>
<comment type="similarity">
    <text evidence="1">Belongs to the trimethylamine methyltransferase family.</text>
</comment>
<evidence type="ECO:0000313" key="5">
    <source>
        <dbReference type="Proteomes" id="UP000001508"/>
    </source>
</evidence>
<dbReference type="HOGENOM" id="CLU_033581_1_0_7"/>
<dbReference type="STRING" id="589865.DaAHT2_2574"/>
<dbReference type="Gene3D" id="3.20.20.480">
    <property type="entry name" value="Trimethylamine methyltransferase-like"/>
    <property type="match status" value="1"/>
</dbReference>
<dbReference type="InterPro" id="IPR010426">
    <property type="entry name" value="MTTB_MeTrfase"/>
</dbReference>
<dbReference type="AlphaFoldDB" id="D6Z0X8"/>
<evidence type="ECO:0000256" key="3">
    <source>
        <dbReference type="ARBA" id="ARBA00022679"/>
    </source>
</evidence>
<dbReference type="InParanoid" id="D6Z0X8"/>
<dbReference type="GO" id="GO:0015948">
    <property type="term" value="P:methanogenesis"/>
    <property type="evidence" value="ECO:0007669"/>
    <property type="project" value="InterPro"/>
</dbReference>
<dbReference type="GO" id="GO:0008168">
    <property type="term" value="F:methyltransferase activity"/>
    <property type="evidence" value="ECO:0007669"/>
    <property type="project" value="UniProtKB-KW"/>
</dbReference>
<dbReference type="RefSeq" id="WP_013164748.1">
    <property type="nucleotide sequence ID" value="NC_014216.1"/>
</dbReference>
<keyword evidence="2 4" id="KW-0489">Methyltransferase</keyword>
<sequence>MQENALKAARETSYSQLDAAGIVAVHETSLEILAKVGIRVESPEAVEVFRRAGAANDGNIIFLTASLLNRTLTSAPSVVTLAGHDGHPDLEVGGTRSFAGTGGAALQVLDLESDAVRPATLRDIYQIARLVDQLEHIDFFVRPVIPRDIPEEGQDLNQYYAALAGTRKHVMAAVSRVESARRAIRLAALLCGGRDRLREKPVISFITSCCVSPLTLDRHSTEIMAELVRQEMPVVIGSAPMAGSTAPVTLAGTLAQMNAELLAGIALSQLINPGAPVIYGAVPAIADMHSGGFSGGAVEFGMLNGAAAQMAQFYDLPVYTSAGVTDSRTPDIQAGYEKAFSLLQLVHSGANLIHHAAGMLDSLKSVAYEQYVIDNDIIGMARRADRGIKVDRERLALEVIRDIGHHGSFLTHKHTRRYLRKERIFLRLGDRDNPKGEKGEWLDARQRARRQAQELLAAEPVVHIPPEIDRQLRQEFEILL</sequence>
<dbReference type="Proteomes" id="UP000001508">
    <property type="component" value="Chromosome"/>
</dbReference>
<dbReference type="Pfam" id="PF06253">
    <property type="entry name" value="MTTB"/>
    <property type="match status" value="1"/>
</dbReference>
<evidence type="ECO:0000256" key="1">
    <source>
        <dbReference type="ARBA" id="ARBA00007137"/>
    </source>
</evidence>
<accession>D6Z0X8</accession>
<proteinExistence type="inferred from homology"/>
<evidence type="ECO:0000313" key="4">
    <source>
        <dbReference type="EMBL" id="ADH87238.1"/>
    </source>
</evidence>
<dbReference type="KEGG" id="dak:DaAHT2_2574"/>
<dbReference type="GO" id="GO:0032259">
    <property type="term" value="P:methylation"/>
    <property type="evidence" value="ECO:0007669"/>
    <property type="project" value="UniProtKB-KW"/>
</dbReference>
<gene>
    <name evidence="4" type="ordered locus">DaAHT2_2574</name>
</gene>
<keyword evidence="3 4" id="KW-0808">Transferase</keyword>
<dbReference type="EMBL" id="CP001940">
    <property type="protein sequence ID" value="ADH87238.1"/>
    <property type="molecule type" value="Genomic_DNA"/>
</dbReference>
<dbReference type="InterPro" id="IPR038601">
    <property type="entry name" value="MttB-like_sf"/>
</dbReference>
<dbReference type="eggNOG" id="COG5598">
    <property type="taxonomic scope" value="Bacteria"/>
</dbReference>
<evidence type="ECO:0000256" key="2">
    <source>
        <dbReference type="ARBA" id="ARBA00022603"/>
    </source>
</evidence>
<dbReference type="OrthoDB" id="9815793at2"/>